<feature type="transmembrane region" description="Helical" evidence="6">
    <location>
        <begin position="12"/>
        <end position="30"/>
    </location>
</feature>
<evidence type="ECO:0000256" key="5">
    <source>
        <dbReference type="ARBA" id="ARBA00023136"/>
    </source>
</evidence>
<dbReference type="OrthoDB" id="7360864at2"/>
<name>A0A964WTJ7_9HYPH</name>
<evidence type="ECO:0000259" key="7">
    <source>
        <dbReference type="Pfam" id="PF04138"/>
    </source>
</evidence>
<proteinExistence type="inferred from homology"/>
<keyword evidence="9" id="KW-1185">Reference proteome</keyword>
<dbReference type="Proteomes" id="UP000773614">
    <property type="component" value="Unassembled WGS sequence"/>
</dbReference>
<dbReference type="InterPro" id="IPR007267">
    <property type="entry name" value="GtrA_DPMS_TM"/>
</dbReference>
<evidence type="ECO:0000313" key="9">
    <source>
        <dbReference type="Proteomes" id="UP000773614"/>
    </source>
</evidence>
<evidence type="ECO:0000256" key="6">
    <source>
        <dbReference type="SAM" id="Phobius"/>
    </source>
</evidence>
<comment type="caution">
    <text evidence="8">The sequence shown here is derived from an EMBL/GenBank/DDBJ whole genome shotgun (WGS) entry which is preliminary data.</text>
</comment>
<evidence type="ECO:0000256" key="1">
    <source>
        <dbReference type="ARBA" id="ARBA00004141"/>
    </source>
</evidence>
<gene>
    <name evidence="8" type="ORF">E4O86_09345</name>
</gene>
<evidence type="ECO:0000313" key="8">
    <source>
        <dbReference type="EMBL" id="MYZ47915.1"/>
    </source>
</evidence>
<evidence type="ECO:0000256" key="4">
    <source>
        <dbReference type="ARBA" id="ARBA00022989"/>
    </source>
</evidence>
<feature type="transmembrane region" description="Helical" evidence="6">
    <location>
        <begin position="106"/>
        <end position="124"/>
    </location>
</feature>
<feature type="transmembrane region" description="Helical" evidence="6">
    <location>
        <begin position="72"/>
        <end position="94"/>
    </location>
</feature>
<dbReference type="EMBL" id="SPKJ01000024">
    <property type="protein sequence ID" value="MYZ47915.1"/>
    <property type="molecule type" value="Genomic_DNA"/>
</dbReference>
<dbReference type="RefSeq" id="WP_161140265.1">
    <property type="nucleotide sequence ID" value="NZ_SPKJ01000024.1"/>
</dbReference>
<dbReference type="Pfam" id="PF04138">
    <property type="entry name" value="GtrA_DPMS_TM"/>
    <property type="match status" value="1"/>
</dbReference>
<dbReference type="PANTHER" id="PTHR38459">
    <property type="entry name" value="PROPHAGE BACTOPRENOL-LINKED GLUCOSE TRANSLOCASE HOMOLOG"/>
    <property type="match status" value="1"/>
</dbReference>
<dbReference type="GO" id="GO:0000271">
    <property type="term" value="P:polysaccharide biosynthetic process"/>
    <property type="evidence" value="ECO:0007669"/>
    <property type="project" value="InterPro"/>
</dbReference>
<dbReference type="AlphaFoldDB" id="A0A964WTJ7"/>
<dbReference type="GO" id="GO:0005886">
    <property type="term" value="C:plasma membrane"/>
    <property type="evidence" value="ECO:0007669"/>
    <property type="project" value="TreeGrafter"/>
</dbReference>
<dbReference type="InterPro" id="IPR051401">
    <property type="entry name" value="GtrA_CellWall_Glycosyl"/>
</dbReference>
<dbReference type="PANTHER" id="PTHR38459:SF1">
    <property type="entry name" value="PROPHAGE BACTOPRENOL-LINKED GLUCOSE TRANSLOCASE HOMOLOG"/>
    <property type="match status" value="1"/>
</dbReference>
<comment type="similarity">
    <text evidence="2">Belongs to the GtrA family.</text>
</comment>
<evidence type="ECO:0000256" key="2">
    <source>
        <dbReference type="ARBA" id="ARBA00009399"/>
    </source>
</evidence>
<feature type="transmembrane region" description="Helical" evidence="6">
    <location>
        <begin position="42"/>
        <end position="60"/>
    </location>
</feature>
<evidence type="ECO:0000256" key="3">
    <source>
        <dbReference type="ARBA" id="ARBA00022692"/>
    </source>
</evidence>
<keyword evidence="4 6" id="KW-1133">Transmembrane helix</keyword>
<keyword evidence="3 6" id="KW-0812">Transmembrane</keyword>
<reference evidence="8" key="1">
    <citation type="submission" date="2019-03" db="EMBL/GenBank/DDBJ databases">
        <title>Afifella sp. nov., isolated from activated sludge.</title>
        <authorList>
            <person name="Li Q."/>
            <person name="Liu Y."/>
        </authorList>
    </citation>
    <scope>NUCLEOTIDE SEQUENCE</scope>
    <source>
        <strain evidence="8">L72</strain>
    </source>
</reference>
<accession>A0A964WTJ7</accession>
<sequence>MSGAGCRTEFHRLLRFSVVGTGGFLVDVAVLQLCLSLGLDPYSGRAVSFLAAVTFTWALNRAYTFDPSGRPIAVEWVSFVAACSAGGAVNYAVYAVLVASLAAPPGLAVAAGSLAGLAVNFLAARRIVFR</sequence>
<organism evidence="8 9">
    <name type="scientific">Propylenella binzhouense</name>
    <dbReference type="NCBI Taxonomy" id="2555902"/>
    <lineage>
        <taxon>Bacteria</taxon>
        <taxon>Pseudomonadati</taxon>
        <taxon>Pseudomonadota</taxon>
        <taxon>Alphaproteobacteria</taxon>
        <taxon>Hyphomicrobiales</taxon>
        <taxon>Propylenellaceae</taxon>
        <taxon>Propylenella</taxon>
    </lineage>
</organism>
<keyword evidence="5 6" id="KW-0472">Membrane</keyword>
<comment type="subcellular location">
    <subcellularLocation>
        <location evidence="1">Membrane</location>
        <topology evidence="1">Multi-pass membrane protein</topology>
    </subcellularLocation>
</comment>
<protein>
    <submittedName>
        <fullName evidence="8">GtrA family protein</fullName>
    </submittedName>
</protein>
<feature type="domain" description="GtrA/DPMS transmembrane" evidence="7">
    <location>
        <begin position="15"/>
        <end position="129"/>
    </location>
</feature>